<dbReference type="SUPFAM" id="SSF52172">
    <property type="entry name" value="CheY-like"/>
    <property type="match status" value="1"/>
</dbReference>
<reference evidence="8 9" key="1">
    <citation type="journal article" date="2015" name="Genome Announc.">
        <title>Expanding the biotechnology potential of lactobacilli through comparative genomics of 213 strains and associated genera.</title>
        <authorList>
            <person name="Sun Z."/>
            <person name="Harris H.M."/>
            <person name="McCann A."/>
            <person name="Guo C."/>
            <person name="Argimon S."/>
            <person name="Zhang W."/>
            <person name="Yang X."/>
            <person name="Jeffery I.B."/>
            <person name="Cooney J.C."/>
            <person name="Kagawa T.F."/>
            <person name="Liu W."/>
            <person name="Song Y."/>
            <person name="Salvetti E."/>
            <person name="Wrobel A."/>
            <person name="Rasinkangas P."/>
            <person name="Parkhill J."/>
            <person name="Rea M.C."/>
            <person name="O'Sullivan O."/>
            <person name="Ritari J."/>
            <person name="Douillard F.P."/>
            <person name="Paul Ross R."/>
            <person name="Yang R."/>
            <person name="Briner A.E."/>
            <person name="Felis G.E."/>
            <person name="de Vos W.M."/>
            <person name="Barrangou R."/>
            <person name="Klaenhammer T.R."/>
            <person name="Caufield P.W."/>
            <person name="Cui Y."/>
            <person name="Zhang H."/>
            <person name="O'Toole P.W."/>
        </authorList>
    </citation>
    <scope>NUCLEOTIDE SEQUENCE [LARGE SCALE GENOMIC DNA]</scope>
    <source>
        <strain evidence="8 9">DSM 20653</strain>
    </source>
</reference>
<evidence type="ECO:0000313" key="9">
    <source>
        <dbReference type="Proteomes" id="UP000051291"/>
    </source>
</evidence>
<organism evidence="8 9">
    <name type="scientific">Ligilactobacillus araffinosus DSM 20653</name>
    <dbReference type="NCBI Taxonomy" id="1423820"/>
    <lineage>
        <taxon>Bacteria</taxon>
        <taxon>Bacillati</taxon>
        <taxon>Bacillota</taxon>
        <taxon>Bacilli</taxon>
        <taxon>Lactobacillales</taxon>
        <taxon>Lactobacillaceae</taxon>
        <taxon>Ligilactobacillus</taxon>
    </lineage>
</organism>
<evidence type="ECO:0000259" key="6">
    <source>
        <dbReference type="PROSITE" id="PS50110"/>
    </source>
</evidence>
<proteinExistence type="predicted"/>
<keyword evidence="3" id="KW-0010">Activator</keyword>
<keyword evidence="9" id="KW-1185">Reference proteome</keyword>
<keyword evidence="2" id="KW-0902">Two-component regulatory system</keyword>
<dbReference type="Gene3D" id="3.40.50.2300">
    <property type="match status" value="1"/>
</dbReference>
<dbReference type="AlphaFoldDB" id="A0A0R1ZCL5"/>
<gene>
    <name evidence="8" type="ORF">FC64_GL001267</name>
</gene>
<dbReference type="SMART" id="SM00850">
    <property type="entry name" value="LytTR"/>
    <property type="match status" value="1"/>
</dbReference>
<protein>
    <submittedName>
        <fullName evidence="8">Response regulator</fullName>
    </submittedName>
</protein>
<dbReference type="PROSITE" id="PS50110">
    <property type="entry name" value="RESPONSE_REGULATORY"/>
    <property type="match status" value="1"/>
</dbReference>
<dbReference type="PANTHER" id="PTHR37299">
    <property type="entry name" value="TRANSCRIPTIONAL REGULATOR-RELATED"/>
    <property type="match status" value="1"/>
</dbReference>
<dbReference type="STRING" id="1423820.FC64_GL001267"/>
<evidence type="ECO:0000259" key="7">
    <source>
        <dbReference type="PROSITE" id="PS50930"/>
    </source>
</evidence>
<dbReference type="PATRIC" id="fig|1423820.4.peg.1293"/>
<dbReference type="Proteomes" id="UP000051291">
    <property type="component" value="Unassembled WGS sequence"/>
</dbReference>
<dbReference type="EMBL" id="AYYZ01000029">
    <property type="protein sequence ID" value="KRM52069.1"/>
    <property type="molecule type" value="Genomic_DNA"/>
</dbReference>
<evidence type="ECO:0000256" key="1">
    <source>
        <dbReference type="ARBA" id="ARBA00022490"/>
    </source>
</evidence>
<comment type="function">
    <text evidence="4">Required for high-level post-exponential phase expression of a series of secreted proteins.</text>
</comment>
<keyword evidence="1" id="KW-0963">Cytoplasm</keyword>
<feature type="domain" description="Response regulatory" evidence="6">
    <location>
        <begin position="8"/>
        <end position="136"/>
    </location>
</feature>
<evidence type="ECO:0000313" key="8">
    <source>
        <dbReference type="EMBL" id="KRM52069.1"/>
    </source>
</evidence>
<dbReference type="InterPro" id="IPR046947">
    <property type="entry name" value="LytR-like"/>
</dbReference>
<evidence type="ECO:0000256" key="4">
    <source>
        <dbReference type="ARBA" id="ARBA00037164"/>
    </source>
</evidence>
<sequence length="256" mass="29872">MRENAMLLILLCEDKPVQLKEYCTIIQNHIMINEFNSKLQIATSNPIDIIDFLTREAIEIFDKNILVFIDIDLKKEITGLELGKWVRTSFPLAQIVFITTDIKYLLLAVEARISPLDYIIKNHSNYNIKSRIEEDLRYAYDYYLQCLNLKKELFKFKLGHEIKILPLNDILAIEASTSPHKVILSTLSEKIEFSSSIKDIHRQHIKLLKINRGILVNPENIIHFDVSKRLVTLTNSCRYEVSFRRIKDVKKAIKSP</sequence>
<dbReference type="GO" id="GO:0003677">
    <property type="term" value="F:DNA binding"/>
    <property type="evidence" value="ECO:0007669"/>
    <property type="project" value="InterPro"/>
</dbReference>
<dbReference type="GO" id="GO:0000156">
    <property type="term" value="F:phosphorelay response regulator activity"/>
    <property type="evidence" value="ECO:0007669"/>
    <property type="project" value="InterPro"/>
</dbReference>
<dbReference type="InterPro" id="IPR001789">
    <property type="entry name" value="Sig_transdc_resp-reg_receiver"/>
</dbReference>
<dbReference type="InterPro" id="IPR007492">
    <property type="entry name" value="LytTR_DNA-bd_dom"/>
</dbReference>
<accession>A0A0R1ZCL5</accession>
<evidence type="ECO:0000256" key="3">
    <source>
        <dbReference type="ARBA" id="ARBA00023159"/>
    </source>
</evidence>
<evidence type="ECO:0000256" key="5">
    <source>
        <dbReference type="PROSITE-ProRule" id="PRU00169"/>
    </source>
</evidence>
<dbReference type="Pfam" id="PF04397">
    <property type="entry name" value="LytTR"/>
    <property type="match status" value="1"/>
</dbReference>
<comment type="caution">
    <text evidence="8">The sequence shown here is derived from an EMBL/GenBank/DDBJ whole genome shotgun (WGS) entry which is preliminary data.</text>
</comment>
<dbReference type="PROSITE" id="PS50930">
    <property type="entry name" value="HTH_LYTTR"/>
    <property type="match status" value="1"/>
</dbReference>
<feature type="domain" description="HTH LytTR-type" evidence="7">
    <location>
        <begin position="154"/>
        <end position="255"/>
    </location>
</feature>
<dbReference type="PANTHER" id="PTHR37299:SF3">
    <property type="entry name" value="STAGE 0 SPORULATION PROTEIN A HOMOLOG"/>
    <property type="match status" value="1"/>
</dbReference>
<evidence type="ECO:0000256" key="2">
    <source>
        <dbReference type="ARBA" id="ARBA00023012"/>
    </source>
</evidence>
<dbReference type="InterPro" id="IPR011006">
    <property type="entry name" value="CheY-like_superfamily"/>
</dbReference>
<name>A0A0R1ZCL5_9LACO</name>
<dbReference type="Gene3D" id="2.40.50.1020">
    <property type="entry name" value="LytTr DNA-binding domain"/>
    <property type="match status" value="1"/>
</dbReference>
<keyword evidence="5" id="KW-0597">Phosphoprotein</keyword>
<feature type="modified residue" description="4-aspartylphosphate" evidence="5">
    <location>
        <position position="70"/>
    </location>
</feature>